<evidence type="ECO:0000256" key="7">
    <source>
        <dbReference type="ARBA" id="ARBA00022679"/>
    </source>
</evidence>
<evidence type="ECO:0000256" key="11">
    <source>
        <dbReference type="ARBA" id="ARBA00031350"/>
    </source>
</evidence>
<evidence type="ECO:0000256" key="3">
    <source>
        <dbReference type="ARBA" id="ARBA00011890"/>
    </source>
</evidence>
<dbReference type="SUPFAM" id="SSF53335">
    <property type="entry name" value="S-adenosyl-L-methionine-dependent methyltransferases"/>
    <property type="match status" value="1"/>
</dbReference>
<gene>
    <name evidence="12" type="ORF">SLA_0839</name>
</gene>
<keyword evidence="6 12" id="KW-0489">Methyltransferase</keyword>
<evidence type="ECO:0000256" key="8">
    <source>
        <dbReference type="ARBA" id="ARBA00022691"/>
    </source>
</evidence>
<dbReference type="Pfam" id="PF01135">
    <property type="entry name" value="PCMT"/>
    <property type="match status" value="1"/>
</dbReference>
<dbReference type="Proteomes" id="UP000217676">
    <property type="component" value="Chromosome"/>
</dbReference>
<sequence length="229" mass="24634">MGHESSPEDLVRAARSIGVADGRLLEAVRATPRAEFVPAEYVVSAYRDPPLPLPHDQVTTQPSLVAMMVSALGLTGGERVLEVGTGYGWQTALPARRLAAHVVSVERRPDLVEDARRRLAGQSLENVEIVLGDGTLGVPDRAPYDAVIVYAAFPEVPEPLVARLRTGGRLVQPIGPGGRERVQLYERLAHGLVYRATVTPATSSACTGPMATISTDTCRRKCRRPVLCP</sequence>
<dbReference type="InterPro" id="IPR000682">
    <property type="entry name" value="PCMT"/>
</dbReference>
<keyword evidence="8" id="KW-0949">S-adenosyl-L-methionine</keyword>
<name>A0A160NVU4_STRLU</name>
<protein>
    <recommendedName>
        <fullName evidence="4">Protein-L-isoaspartate O-methyltransferase</fullName>
        <ecNumber evidence="3">2.1.1.77</ecNumber>
    </recommendedName>
    <alternativeName>
        <fullName evidence="11">L-isoaspartyl protein carboxyl methyltransferase</fullName>
    </alternativeName>
    <alternativeName>
        <fullName evidence="9">Protein L-isoaspartyl methyltransferase</fullName>
    </alternativeName>
    <alternativeName>
        <fullName evidence="10">Protein-beta-aspartate methyltransferase</fullName>
    </alternativeName>
</protein>
<dbReference type="CDD" id="cd02440">
    <property type="entry name" value="AdoMet_MTases"/>
    <property type="match status" value="1"/>
</dbReference>
<evidence type="ECO:0000256" key="2">
    <source>
        <dbReference type="ARBA" id="ARBA00005369"/>
    </source>
</evidence>
<dbReference type="GO" id="GO:0004719">
    <property type="term" value="F:protein-L-isoaspartate (D-aspartate) O-methyltransferase activity"/>
    <property type="evidence" value="ECO:0007669"/>
    <property type="project" value="UniProtKB-EC"/>
</dbReference>
<dbReference type="EC" id="2.1.1.77" evidence="3"/>
<evidence type="ECO:0000256" key="10">
    <source>
        <dbReference type="ARBA" id="ARBA00031323"/>
    </source>
</evidence>
<dbReference type="InterPro" id="IPR029063">
    <property type="entry name" value="SAM-dependent_MTases_sf"/>
</dbReference>
<dbReference type="EMBL" id="AP017424">
    <property type="protein sequence ID" value="BAU81793.1"/>
    <property type="molecule type" value="Genomic_DNA"/>
</dbReference>
<dbReference type="GO" id="GO:0032259">
    <property type="term" value="P:methylation"/>
    <property type="evidence" value="ECO:0007669"/>
    <property type="project" value="UniProtKB-KW"/>
</dbReference>
<dbReference type="PANTHER" id="PTHR11579">
    <property type="entry name" value="PROTEIN-L-ISOASPARTATE O-METHYLTRANSFERASE"/>
    <property type="match status" value="1"/>
</dbReference>
<keyword evidence="7 12" id="KW-0808">Transferase</keyword>
<dbReference type="PANTHER" id="PTHR11579:SF0">
    <property type="entry name" value="PROTEIN-L-ISOASPARTATE(D-ASPARTATE) O-METHYLTRANSFERASE"/>
    <property type="match status" value="1"/>
</dbReference>
<evidence type="ECO:0000256" key="1">
    <source>
        <dbReference type="ARBA" id="ARBA00004496"/>
    </source>
</evidence>
<organism evidence="12 13">
    <name type="scientific">Streptomyces laurentii</name>
    <dbReference type="NCBI Taxonomy" id="39478"/>
    <lineage>
        <taxon>Bacteria</taxon>
        <taxon>Bacillati</taxon>
        <taxon>Actinomycetota</taxon>
        <taxon>Actinomycetes</taxon>
        <taxon>Kitasatosporales</taxon>
        <taxon>Streptomycetaceae</taxon>
        <taxon>Streptomyces</taxon>
    </lineage>
</organism>
<evidence type="ECO:0000256" key="5">
    <source>
        <dbReference type="ARBA" id="ARBA00022490"/>
    </source>
</evidence>
<keyword evidence="13" id="KW-1185">Reference proteome</keyword>
<proteinExistence type="inferred from homology"/>
<accession>A0A160NVU4</accession>
<comment type="similarity">
    <text evidence="2">Belongs to the methyltransferase superfamily. L-isoaspartyl/D-aspartyl protein methyltransferase family.</text>
</comment>
<evidence type="ECO:0000256" key="9">
    <source>
        <dbReference type="ARBA" id="ARBA00030757"/>
    </source>
</evidence>
<reference evidence="12 13" key="1">
    <citation type="journal article" date="2016" name="Genome Announc.">
        <title>Complete Genome Sequence of Thiostrepton-Producing Streptomyces laurentii ATCC 31255.</title>
        <authorList>
            <person name="Doi K."/>
            <person name="Fujino Y."/>
            <person name="Nagayoshi Y."/>
            <person name="Ohshima T."/>
            <person name="Ogata S."/>
        </authorList>
    </citation>
    <scope>NUCLEOTIDE SEQUENCE [LARGE SCALE GENOMIC DNA]</scope>
    <source>
        <strain evidence="12 13">ATCC 31255</strain>
    </source>
</reference>
<evidence type="ECO:0000256" key="4">
    <source>
        <dbReference type="ARBA" id="ARBA00013346"/>
    </source>
</evidence>
<evidence type="ECO:0000313" key="13">
    <source>
        <dbReference type="Proteomes" id="UP000217676"/>
    </source>
</evidence>
<dbReference type="Gene3D" id="3.40.50.150">
    <property type="entry name" value="Vaccinia Virus protein VP39"/>
    <property type="match status" value="1"/>
</dbReference>
<evidence type="ECO:0000256" key="6">
    <source>
        <dbReference type="ARBA" id="ARBA00022603"/>
    </source>
</evidence>
<comment type="subcellular location">
    <subcellularLocation>
        <location evidence="1">Cytoplasm</location>
    </subcellularLocation>
</comment>
<keyword evidence="5" id="KW-0963">Cytoplasm</keyword>
<dbReference type="AlphaFoldDB" id="A0A160NVU4"/>
<dbReference type="KEGG" id="slau:SLA_0839"/>
<evidence type="ECO:0000313" key="12">
    <source>
        <dbReference type="EMBL" id="BAU81793.1"/>
    </source>
</evidence>
<dbReference type="GO" id="GO:0005737">
    <property type="term" value="C:cytoplasm"/>
    <property type="evidence" value="ECO:0007669"/>
    <property type="project" value="UniProtKB-SubCell"/>
</dbReference>